<proteinExistence type="predicted"/>
<dbReference type="FunFam" id="1.10.150.250:FF:000002">
    <property type="entry name" value="Succinate dehydrogenase assembly factor 2, mitochondrial"/>
    <property type="match status" value="1"/>
</dbReference>
<dbReference type="GO" id="GO:0006121">
    <property type="term" value="P:mitochondrial electron transport, succinate to ubiquinone"/>
    <property type="evidence" value="ECO:0007669"/>
    <property type="project" value="TreeGrafter"/>
</dbReference>
<dbReference type="PANTHER" id="PTHR12469:SF2">
    <property type="entry name" value="SUCCINATE DEHYDROGENASE ASSEMBLY FACTOR 2, MITOCHONDRIAL"/>
    <property type="match status" value="1"/>
</dbReference>
<dbReference type="Proteomes" id="UP000187429">
    <property type="component" value="Unassembled WGS sequence"/>
</dbReference>
<dbReference type="AlphaFoldDB" id="A0A1R1Y3W1"/>
<organism evidence="4 5">
    <name type="scientific">Smittium culicis</name>
    <dbReference type="NCBI Taxonomy" id="133412"/>
    <lineage>
        <taxon>Eukaryota</taxon>
        <taxon>Fungi</taxon>
        <taxon>Fungi incertae sedis</taxon>
        <taxon>Zoopagomycota</taxon>
        <taxon>Kickxellomycotina</taxon>
        <taxon>Harpellomycetes</taxon>
        <taxon>Harpellales</taxon>
        <taxon>Legeriomycetaceae</taxon>
        <taxon>Smittium</taxon>
    </lineage>
</organism>
<dbReference type="Gene3D" id="1.10.150.250">
    <property type="entry name" value="Flavinator of succinate dehydrogenase"/>
    <property type="match status" value="1"/>
</dbReference>
<gene>
    <name evidence="4" type="ORF">AYI69_g5793</name>
</gene>
<dbReference type="PANTHER" id="PTHR12469">
    <property type="entry name" value="PROTEIN EMI5 HOMOLOG, MITOCHONDRIAL"/>
    <property type="match status" value="1"/>
</dbReference>
<accession>A0A1R1Y3W1</accession>
<keyword evidence="5" id="KW-1185">Reference proteome</keyword>
<evidence type="ECO:0000313" key="4">
    <source>
        <dbReference type="EMBL" id="OMJ21444.1"/>
    </source>
</evidence>
<dbReference type="GO" id="GO:0006099">
    <property type="term" value="P:tricarboxylic acid cycle"/>
    <property type="evidence" value="ECO:0007669"/>
    <property type="project" value="TreeGrafter"/>
</dbReference>
<evidence type="ECO:0000256" key="1">
    <source>
        <dbReference type="ARBA" id="ARBA00004305"/>
    </source>
</evidence>
<evidence type="ECO:0000256" key="2">
    <source>
        <dbReference type="ARBA" id="ARBA00023128"/>
    </source>
</evidence>
<dbReference type="OrthoDB" id="284292at2759"/>
<dbReference type="GO" id="GO:0034553">
    <property type="term" value="P:mitochondrial respiratory chain complex II assembly"/>
    <property type="evidence" value="ECO:0007669"/>
    <property type="project" value="TreeGrafter"/>
</dbReference>
<feature type="non-terminal residue" evidence="4">
    <location>
        <position position="1"/>
    </location>
</feature>
<dbReference type="EMBL" id="LSSM01002514">
    <property type="protein sequence ID" value="OMJ21444.1"/>
    <property type="molecule type" value="Genomic_DNA"/>
</dbReference>
<keyword evidence="3" id="KW-0143">Chaperone</keyword>
<sequence>RCIRLPRSLAAASTPHFSSLARLAAVRAHTSPPISAIRPNHQSRSLHSRLSPADIARKRIIYKSRKRGILEVDLIFSSFVSDSASTLTLPQLLLLEELLEVSNDWDLFYWASGQKPVPDHINANPMFAQLAQYVKDKNNLIMRMPDLEDSK</sequence>
<comment type="subcellular location">
    <subcellularLocation>
        <location evidence="1">Mitochondrion matrix</location>
    </subcellularLocation>
</comment>
<evidence type="ECO:0000313" key="5">
    <source>
        <dbReference type="Proteomes" id="UP000187429"/>
    </source>
</evidence>
<dbReference type="Pfam" id="PF03937">
    <property type="entry name" value="Sdh5"/>
    <property type="match status" value="1"/>
</dbReference>
<evidence type="ECO:0000256" key="3">
    <source>
        <dbReference type="ARBA" id="ARBA00023186"/>
    </source>
</evidence>
<dbReference type="GO" id="GO:0005759">
    <property type="term" value="C:mitochondrial matrix"/>
    <property type="evidence" value="ECO:0007669"/>
    <property type="project" value="UniProtKB-SubCell"/>
</dbReference>
<protein>
    <submittedName>
        <fullName evidence="4">Succinate dehydrogenase assembly factor 2, mitochondrial</fullName>
    </submittedName>
</protein>
<comment type="caution">
    <text evidence="4">The sequence shown here is derived from an EMBL/GenBank/DDBJ whole genome shotgun (WGS) entry which is preliminary data.</text>
</comment>
<dbReference type="InterPro" id="IPR005631">
    <property type="entry name" value="SDH"/>
</dbReference>
<keyword evidence="2" id="KW-0496">Mitochondrion</keyword>
<name>A0A1R1Y3W1_9FUNG</name>
<dbReference type="SUPFAM" id="SSF109910">
    <property type="entry name" value="YgfY-like"/>
    <property type="match status" value="1"/>
</dbReference>
<reference evidence="5" key="1">
    <citation type="submission" date="2017-01" db="EMBL/GenBank/DDBJ databases">
        <authorList>
            <person name="Wang Y."/>
            <person name="White M."/>
            <person name="Kvist S."/>
            <person name="Moncalvo J.-M."/>
        </authorList>
    </citation>
    <scope>NUCLEOTIDE SEQUENCE [LARGE SCALE GENOMIC DNA]</scope>
    <source>
        <strain evidence="5">ID-206-W2</strain>
    </source>
</reference>
<dbReference type="InterPro" id="IPR036714">
    <property type="entry name" value="SDH_sf"/>
</dbReference>